<organism evidence="3 4">
    <name type="scientific">Spizellomyces punctatus (strain DAOM BR117)</name>
    <dbReference type="NCBI Taxonomy" id="645134"/>
    <lineage>
        <taxon>Eukaryota</taxon>
        <taxon>Fungi</taxon>
        <taxon>Fungi incertae sedis</taxon>
        <taxon>Chytridiomycota</taxon>
        <taxon>Chytridiomycota incertae sedis</taxon>
        <taxon>Chytridiomycetes</taxon>
        <taxon>Spizellomycetales</taxon>
        <taxon>Spizellomycetaceae</taxon>
        <taxon>Spizellomyces</taxon>
    </lineage>
</organism>
<feature type="compositionally biased region" description="Polar residues" evidence="1">
    <location>
        <begin position="253"/>
        <end position="262"/>
    </location>
</feature>
<evidence type="ECO:0000313" key="4">
    <source>
        <dbReference type="Proteomes" id="UP000053201"/>
    </source>
</evidence>
<feature type="region of interest" description="Disordered" evidence="1">
    <location>
        <begin position="1"/>
        <end position="31"/>
    </location>
</feature>
<dbReference type="eggNOG" id="ENOG502S9BW">
    <property type="taxonomic scope" value="Eukaryota"/>
</dbReference>
<accession>A0A0L0HAS6</accession>
<dbReference type="InParanoid" id="A0A0L0HAS6"/>
<dbReference type="AlphaFoldDB" id="A0A0L0HAS6"/>
<dbReference type="RefSeq" id="XP_016605863.1">
    <property type="nucleotide sequence ID" value="XM_016755015.1"/>
</dbReference>
<feature type="region of interest" description="Disordered" evidence="1">
    <location>
        <begin position="240"/>
        <end position="262"/>
    </location>
</feature>
<dbReference type="VEuPathDB" id="FungiDB:SPPG_06819"/>
<dbReference type="EMBL" id="KQ257462">
    <property type="protein sequence ID" value="KNC97823.1"/>
    <property type="molecule type" value="Genomic_DNA"/>
</dbReference>
<dbReference type="SUPFAM" id="SSF68906">
    <property type="entry name" value="SAP domain"/>
    <property type="match status" value="1"/>
</dbReference>
<keyword evidence="4" id="KW-1185">Reference proteome</keyword>
<gene>
    <name evidence="3" type="ORF">SPPG_06819</name>
</gene>
<evidence type="ECO:0000259" key="2">
    <source>
        <dbReference type="PROSITE" id="PS50800"/>
    </source>
</evidence>
<dbReference type="Pfam" id="PF02037">
    <property type="entry name" value="SAP"/>
    <property type="match status" value="1"/>
</dbReference>
<reference evidence="3 4" key="1">
    <citation type="submission" date="2009-08" db="EMBL/GenBank/DDBJ databases">
        <title>The Genome Sequence of Spizellomyces punctatus strain DAOM BR117.</title>
        <authorList>
            <consortium name="The Broad Institute Genome Sequencing Platform"/>
            <person name="Russ C."/>
            <person name="Cuomo C."/>
            <person name="Shea T."/>
            <person name="Young S.K."/>
            <person name="Zeng Q."/>
            <person name="Koehrsen M."/>
            <person name="Haas B."/>
            <person name="Borodovsky M."/>
            <person name="Guigo R."/>
            <person name="Alvarado L."/>
            <person name="Berlin A."/>
            <person name="Bochicchio J."/>
            <person name="Borenstein D."/>
            <person name="Chapman S."/>
            <person name="Chen Z."/>
            <person name="Engels R."/>
            <person name="Freedman E."/>
            <person name="Gellesch M."/>
            <person name="Goldberg J."/>
            <person name="Griggs A."/>
            <person name="Gujja S."/>
            <person name="Heiman D."/>
            <person name="Hepburn T."/>
            <person name="Howarth C."/>
            <person name="Jen D."/>
            <person name="Larson L."/>
            <person name="Lewis B."/>
            <person name="Mehta T."/>
            <person name="Park D."/>
            <person name="Pearson M."/>
            <person name="Roberts A."/>
            <person name="Saif S."/>
            <person name="Shenoy N."/>
            <person name="Sisk P."/>
            <person name="Stolte C."/>
            <person name="Sykes S."/>
            <person name="Thomson T."/>
            <person name="Walk T."/>
            <person name="White J."/>
            <person name="Yandava C."/>
            <person name="Burger G."/>
            <person name="Gray M.W."/>
            <person name="Holland P.W.H."/>
            <person name="King N."/>
            <person name="Lang F.B.F."/>
            <person name="Roger A.J."/>
            <person name="Ruiz-Trillo I."/>
            <person name="Lander E."/>
            <person name="Nusbaum C."/>
        </authorList>
    </citation>
    <scope>NUCLEOTIDE SEQUENCE [LARGE SCALE GENOMIC DNA]</scope>
    <source>
        <strain evidence="3 4">DAOM BR117</strain>
    </source>
</reference>
<proteinExistence type="predicted"/>
<dbReference type="GeneID" id="27690093"/>
<dbReference type="SMART" id="SM00513">
    <property type="entry name" value="SAP"/>
    <property type="match status" value="1"/>
</dbReference>
<feature type="domain" description="SAP" evidence="2">
    <location>
        <begin position="420"/>
        <end position="454"/>
    </location>
</feature>
<name>A0A0L0HAS6_SPIPD</name>
<dbReference type="InterPro" id="IPR036361">
    <property type="entry name" value="SAP_dom_sf"/>
</dbReference>
<dbReference type="Gene3D" id="1.10.720.30">
    <property type="entry name" value="SAP domain"/>
    <property type="match status" value="1"/>
</dbReference>
<feature type="compositionally biased region" description="Polar residues" evidence="1">
    <location>
        <begin position="569"/>
        <end position="594"/>
    </location>
</feature>
<evidence type="ECO:0000256" key="1">
    <source>
        <dbReference type="SAM" id="MobiDB-lite"/>
    </source>
</evidence>
<protein>
    <recommendedName>
        <fullName evidence="2">SAP domain-containing protein</fullName>
    </recommendedName>
</protein>
<feature type="region of interest" description="Disordered" evidence="1">
    <location>
        <begin position="508"/>
        <end position="599"/>
    </location>
</feature>
<sequence length="655" mass="70556">MEHSALYATDNHPAMGCFRPTPLGNDGESATTSMTDLHSVSVGSISSNMSDQNNMSVSDLLIMSDAEWAAMVTQQTDDTLVRPHHQNSHPHLAPNWGVSGNMGGAPCSMEALGTATAQLSMDDMHLMRPSSPQVQHVRNRSISMGAHPAQAPPQRLTLTSPYNMAEHFAASSSMASGLRSPPVNHCFVPAHMSGTSMDDSATGMMAVPPPSGTMPAGRRPRANTIPGSWGQPHMHDLGGKEPRHSSGLRAPFSSPTNMTRSPVINKKPAALGINVPKRHEHHAPYTLKSPHSMAARMSNRDMAGFRGKGNSHSPVAISTALHSPVNRSASPKPLIGGLVTSPLCPSPQPLHFASSSPAMSNVAPPAAIASPSTGSFPPKAKSSPTLLIPIPPAHPRKDQNQLTQQQQYAKLDAALLSTDFDDITVAELKDMLRERGLPSSGKKAVLVQRLQDEIKLIGMRKEGKLKPEDDPRHPLYHQVRQMMQLRQLQMFHQSMMGIDLSKPQSLGGLIGHHPMPPSIPDDSATKLMSPPPLSSPNSTVMTPNTPPPPTTPSTVSVIRPRSISDSRLTRPNLSLQSPTPYSATTGPTTLSQPSMYPPELPILPDETEYQPISDVQPMWKVSSDGVMKNPVPFGEDVTIYDLHQHQNQTQSPFPF</sequence>
<feature type="region of interest" description="Disordered" evidence="1">
    <location>
        <begin position="364"/>
        <end position="404"/>
    </location>
</feature>
<dbReference type="InterPro" id="IPR003034">
    <property type="entry name" value="SAP_dom"/>
</dbReference>
<evidence type="ECO:0000313" key="3">
    <source>
        <dbReference type="EMBL" id="KNC97823.1"/>
    </source>
</evidence>
<dbReference type="STRING" id="645134.A0A0L0HAS6"/>
<dbReference type="Proteomes" id="UP000053201">
    <property type="component" value="Unassembled WGS sequence"/>
</dbReference>
<dbReference type="OrthoDB" id="445357at2759"/>
<dbReference type="PROSITE" id="PS50800">
    <property type="entry name" value="SAP"/>
    <property type="match status" value="1"/>
</dbReference>